<evidence type="ECO:0000256" key="3">
    <source>
        <dbReference type="ARBA" id="ARBA00022475"/>
    </source>
</evidence>
<comment type="subcellular location">
    <subcellularLocation>
        <location evidence="1">Cell membrane</location>
        <topology evidence="1">Single-pass membrane protein</topology>
    </subcellularLocation>
    <subcellularLocation>
        <location evidence="7">Cell membrane</location>
        <topology evidence="7">Single-pass type II membrane protein</topology>
    </subcellularLocation>
</comment>
<keyword evidence="7" id="KW-0653">Protein transport</keyword>
<gene>
    <name evidence="9" type="ORF">QEH52_18300</name>
</gene>
<evidence type="ECO:0000313" key="9">
    <source>
        <dbReference type="EMBL" id="MDQ8209483.1"/>
    </source>
</evidence>
<evidence type="ECO:0000256" key="1">
    <source>
        <dbReference type="ARBA" id="ARBA00004162"/>
    </source>
</evidence>
<evidence type="ECO:0000256" key="2">
    <source>
        <dbReference type="ARBA" id="ARBA00005811"/>
    </source>
</evidence>
<proteinExistence type="inferred from homology"/>
<comment type="similarity">
    <text evidence="2 7">Belongs to the ExbD/TolR family.</text>
</comment>
<dbReference type="Proteomes" id="UP001225316">
    <property type="component" value="Unassembled WGS sequence"/>
</dbReference>
<name>A0ABU1AZ94_9BACT</name>
<keyword evidence="6 8" id="KW-0472">Membrane</keyword>
<organism evidence="9 10">
    <name type="scientific">Thalassobacterium maritimum</name>
    <dbReference type="NCBI Taxonomy" id="3041265"/>
    <lineage>
        <taxon>Bacteria</taxon>
        <taxon>Pseudomonadati</taxon>
        <taxon>Verrucomicrobiota</taxon>
        <taxon>Opitutia</taxon>
        <taxon>Puniceicoccales</taxon>
        <taxon>Coraliomargaritaceae</taxon>
        <taxon>Thalassobacterium</taxon>
    </lineage>
</organism>
<dbReference type="PANTHER" id="PTHR30558">
    <property type="entry name" value="EXBD MEMBRANE COMPONENT OF PMF-DRIVEN MACROMOLECULE IMPORT SYSTEM"/>
    <property type="match status" value="1"/>
</dbReference>
<evidence type="ECO:0000313" key="10">
    <source>
        <dbReference type="Proteomes" id="UP001225316"/>
    </source>
</evidence>
<accession>A0ABU1AZ94</accession>
<dbReference type="PANTHER" id="PTHR30558:SF13">
    <property type="entry name" value="BIOPOLYMER TRANSPORT PROTEIN EXBD2"/>
    <property type="match status" value="1"/>
</dbReference>
<keyword evidence="3" id="KW-1003">Cell membrane</keyword>
<sequence length="135" mass="14882">MARRKYRKTQDEAAVDIAPMLDVVFIMLIFFIVTTSFVKETGVEVDRPSAESAVVKERGNILVAIRENGEIWMNRRQIDVRNVRANIERALAENPEGQVVLVADQASVTGLLVTVYDQAKMAGASSISIATEATD</sequence>
<evidence type="ECO:0000256" key="8">
    <source>
        <dbReference type="SAM" id="Phobius"/>
    </source>
</evidence>
<dbReference type="Pfam" id="PF02472">
    <property type="entry name" value="ExbD"/>
    <property type="match status" value="1"/>
</dbReference>
<dbReference type="Gene3D" id="3.30.420.270">
    <property type="match status" value="1"/>
</dbReference>
<protein>
    <submittedName>
        <fullName evidence="9">Biopolymer transporter ExbD</fullName>
    </submittedName>
</protein>
<evidence type="ECO:0000256" key="7">
    <source>
        <dbReference type="RuleBase" id="RU003879"/>
    </source>
</evidence>
<reference evidence="9 10" key="1">
    <citation type="submission" date="2023-04" db="EMBL/GenBank/DDBJ databases">
        <title>A novel bacteria isolated from coastal sediment.</title>
        <authorList>
            <person name="Liu X.-J."/>
            <person name="Du Z.-J."/>
        </authorList>
    </citation>
    <scope>NUCLEOTIDE SEQUENCE [LARGE SCALE GENOMIC DNA]</scope>
    <source>
        <strain evidence="9 10">SDUM461003</strain>
    </source>
</reference>
<keyword evidence="10" id="KW-1185">Reference proteome</keyword>
<evidence type="ECO:0000256" key="6">
    <source>
        <dbReference type="ARBA" id="ARBA00023136"/>
    </source>
</evidence>
<keyword evidence="7" id="KW-0813">Transport</keyword>
<comment type="caution">
    <text evidence="9">The sequence shown here is derived from an EMBL/GenBank/DDBJ whole genome shotgun (WGS) entry which is preliminary data.</text>
</comment>
<evidence type="ECO:0000256" key="4">
    <source>
        <dbReference type="ARBA" id="ARBA00022692"/>
    </source>
</evidence>
<evidence type="ECO:0000256" key="5">
    <source>
        <dbReference type="ARBA" id="ARBA00022989"/>
    </source>
</evidence>
<dbReference type="InterPro" id="IPR003400">
    <property type="entry name" value="ExbD"/>
</dbReference>
<dbReference type="EMBL" id="JARXHW010000074">
    <property type="protein sequence ID" value="MDQ8209483.1"/>
    <property type="molecule type" value="Genomic_DNA"/>
</dbReference>
<dbReference type="RefSeq" id="WP_308952400.1">
    <property type="nucleotide sequence ID" value="NZ_JARXHW010000074.1"/>
</dbReference>
<keyword evidence="4 7" id="KW-0812">Transmembrane</keyword>
<keyword evidence="5 8" id="KW-1133">Transmembrane helix</keyword>
<feature type="transmembrane region" description="Helical" evidence="8">
    <location>
        <begin position="20"/>
        <end position="38"/>
    </location>
</feature>